<protein>
    <submittedName>
        <fullName evidence="2">Uncharacterized protein</fullName>
    </submittedName>
</protein>
<feature type="compositionally biased region" description="Low complexity" evidence="1">
    <location>
        <begin position="253"/>
        <end position="271"/>
    </location>
</feature>
<feature type="region of interest" description="Disordered" evidence="1">
    <location>
        <begin position="1"/>
        <end position="66"/>
    </location>
</feature>
<dbReference type="InterPro" id="IPR021109">
    <property type="entry name" value="Peptidase_aspartic_dom_sf"/>
</dbReference>
<feature type="region of interest" description="Disordered" evidence="1">
    <location>
        <begin position="239"/>
        <end position="271"/>
    </location>
</feature>
<evidence type="ECO:0000256" key="1">
    <source>
        <dbReference type="SAM" id="MobiDB-lite"/>
    </source>
</evidence>
<evidence type="ECO:0000313" key="2">
    <source>
        <dbReference type="EMBL" id="GAV28563.1"/>
    </source>
</evidence>
<name>A0A1Q2YGP9_9ASCO</name>
<evidence type="ECO:0000313" key="3">
    <source>
        <dbReference type="Proteomes" id="UP000186136"/>
    </source>
</evidence>
<sequence>MATGMTDKKAKAQTVATSSKNRRARKKRRTEISSSEEDSSDDGDSSSDGDANDSDNAVEDAPAELQTQQDAVAEIEHLRVRSRAPVPGDEKTAEDVVQTRMKLRQMQDLLVADGAAAVGDGGASESQDVAAVSSDDWLKLMLSQYGDDIDALRTGDSFLRSVYMVADLDNMEIGLATANHDNNDSEDIEVLSTGIPSAMTPASSLTWGAQSTSMFVQSGVQLSSIPASQSSYHFQSKMSTTTATTKRDSNMKTGTAVTSTSSSTVSSISSGSSNAANGNASMLNSMYSFTGSLFLLIAAII</sequence>
<dbReference type="AlphaFoldDB" id="A0A1Q2YGP9"/>
<feature type="compositionally biased region" description="Acidic residues" evidence="1">
    <location>
        <begin position="34"/>
        <end position="62"/>
    </location>
</feature>
<keyword evidence="3" id="KW-1185">Reference proteome</keyword>
<dbReference type="EMBL" id="BDGI01000072">
    <property type="protein sequence ID" value="GAV28563.1"/>
    <property type="molecule type" value="Genomic_DNA"/>
</dbReference>
<feature type="compositionally biased region" description="Basic and acidic residues" evidence="1">
    <location>
        <begin position="1"/>
        <end position="10"/>
    </location>
</feature>
<dbReference type="Gene3D" id="2.40.70.10">
    <property type="entry name" value="Acid Proteases"/>
    <property type="match status" value="1"/>
</dbReference>
<organism evidence="2 3">
    <name type="scientific">Pichia membranifaciens</name>
    <dbReference type="NCBI Taxonomy" id="4926"/>
    <lineage>
        <taxon>Eukaryota</taxon>
        <taxon>Fungi</taxon>
        <taxon>Dikarya</taxon>
        <taxon>Ascomycota</taxon>
        <taxon>Saccharomycotina</taxon>
        <taxon>Pichiomycetes</taxon>
        <taxon>Pichiales</taxon>
        <taxon>Pichiaceae</taxon>
        <taxon>Pichia</taxon>
    </lineage>
</organism>
<dbReference type="SUPFAM" id="SSF50630">
    <property type="entry name" value="Acid proteases"/>
    <property type="match status" value="1"/>
</dbReference>
<proteinExistence type="predicted"/>
<gene>
    <name evidence="2" type="ORF">PMKS-002034</name>
</gene>
<dbReference type="OrthoDB" id="69550at2759"/>
<accession>A0A1Q2YGP9</accession>
<feature type="compositionally biased region" description="Basic residues" evidence="1">
    <location>
        <begin position="20"/>
        <end position="29"/>
    </location>
</feature>
<dbReference type="Proteomes" id="UP000186136">
    <property type="component" value="Unassembled WGS sequence"/>
</dbReference>
<reference evidence="2 3" key="1">
    <citation type="submission" date="2016-08" db="EMBL/GenBank/DDBJ databases">
        <title>Whole genome shotgun sequence of Pichia membranifaciens KS47-1.</title>
        <authorList>
            <person name="Konishi M."/>
            <person name="Ishida M."/>
            <person name="Arakawa T."/>
            <person name="Kato Y."/>
            <person name="Horiuchi J."/>
        </authorList>
    </citation>
    <scope>NUCLEOTIDE SEQUENCE [LARGE SCALE GENOMIC DNA]</scope>
    <source>
        <strain evidence="2 3">KS47-1</strain>
    </source>
</reference>
<comment type="caution">
    <text evidence="2">The sequence shown here is derived from an EMBL/GenBank/DDBJ whole genome shotgun (WGS) entry which is preliminary data.</text>
</comment>